<evidence type="ECO:0000313" key="8">
    <source>
        <dbReference type="EMBL" id="PEN08726.1"/>
    </source>
</evidence>
<dbReference type="PANTHER" id="PTHR43301">
    <property type="entry name" value="ARABINAN ENDO-1,5-ALPHA-L-ARABINOSIDASE"/>
    <property type="match status" value="1"/>
</dbReference>
<gene>
    <name evidence="8" type="ORF">CRI93_02920</name>
</gene>
<dbReference type="EMBL" id="PDEP01000002">
    <property type="protein sequence ID" value="PEN08726.1"/>
    <property type="molecule type" value="Genomic_DNA"/>
</dbReference>
<evidence type="ECO:0000256" key="6">
    <source>
        <dbReference type="PIRSR" id="PIRSR606710-2"/>
    </source>
</evidence>
<dbReference type="GO" id="GO:0004553">
    <property type="term" value="F:hydrolase activity, hydrolyzing O-glycosyl compounds"/>
    <property type="evidence" value="ECO:0007669"/>
    <property type="project" value="InterPro"/>
</dbReference>
<dbReference type="Proteomes" id="UP000221024">
    <property type="component" value="Unassembled WGS sequence"/>
</dbReference>
<protein>
    <submittedName>
        <fullName evidence="8">Glycoside hydrolase</fullName>
    </submittedName>
</protein>
<dbReference type="AlphaFoldDB" id="A0A2H3NNY1"/>
<dbReference type="Pfam" id="PF04616">
    <property type="entry name" value="Glyco_hydro_43"/>
    <property type="match status" value="1"/>
</dbReference>
<comment type="similarity">
    <text evidence="2 7">Belongs to the glycosyl hydrolase 43 family.</text>
</comment>
<dbReference type="RefSeq" id="WP_098061121.1">
    <property type="nucleotide sequence ID" value="NZ_PDEP01000002.1"/>
</dbReference>
<dbReference type="InterPro" id="IPR023296">
    <property type="entry name" value="Glyco_hydro_beta-prop_sf"/>
</dbReference>
<keyword evidence="9" id="KW-1185">Reference proteome</keyword>
<dbReference type="Gene3D" id="2.115.10.20">
    <property type="entry name" value="Glycosyl hydrolase domain, family 43"/>
    <property type="match status" value="1"/>
</dbReference>
<keyword evidence="4 7" id="KW-0326">Glycosidase</keyword>
<keyword evidence="3 7" id="KW-0378">Hydrolase</keyword>
<dbReference type="InterPro" id="IPR006710">
    <property type="entry name" value="Glyco_hydro_43"/>
</dbReference>
<evidence type="ECO:0000313" key="9">
    <source>
        <dbReference type="Proteomes" id="UP000221024"/>
    </source>
</evidence>
<feature type="active site" description="Proton donor" evidence="5">
    <location>
        <position position="247"/>
    </location>
</feature>
<accession>A0A2H3NNY1</accession>
<dbReference type="CDD" id="cd08999">
    <property type="entry name" value="GH43_ABN-like"/>
    <property type="match status" value="1"/>
</dbReference>
<dbReference type="GO" id="GO:0005975">
    <property type="term" value="P:carbohydrate metabolic process"/>
    <property type="evidence" value="ECO:0007669"/>
    <property type="project" value="InterPro"/>
</dbReference>
<feature type="active site" description="Proton acceptor" evidence="5">
    <location>
        <position position="72"/>
    </location>
</feature>
<feature type="site" description="Important for catalytic activity, responsible for pKa modulation of the active site Glu and correct orientation of both the proton donor and substrate" evidence="6">
    <location>
        <position position="189"/>
    </location>
</feature>
<dbReference type="SUPFAM" id="SSF75005">
    <property type="entry name" value="Arabinanase/levansucrase/invertase"/>
    <property type="match status" value="1"/>
</dbReference>
<dbReference type="InterPro" id="IPR050727">
    <property type="entry name" value="GH43_arabinanases"/>
</dbReference>
<proteinExistence type="inferred from homology"/>
<reference evidence="8 9" key="1">
    <citation type="submission" date="2017-10" db="EMBL/GenBank/DDBJ databases">
        <title>Draft genome of Longimonas halophila.</title>
        <authorList>
            <person name="Goh K.M."/>
            <person name="Shamsir M.S."/>
            <person name="Lim S.W."/>
        </authorList>
    </citation>
    <scope>NUCLEOTIDE SEQUENCE [LARGE SCALE GENOMIC DNA]</scope>
    <source>
        <strain evidence="8 9">KCTC 42399</strain>
    </source>
</reference>
<evidence type="ECO:0000256" key="7">
    <source>
        <dbReference type="RuleBase" id="RU361187"/>
    </source>
</evidence>
<organism evidence="8 9">
    <name type="scientific">Longimonas halophila</name>
    <dbReference type="NCBI Taxonomy" id="1469170"/>
    <lineage>
        <taxon>Bacteria</taxon>
        <taxon>Pseudomonadati</taxon>
        <taxon>Rhodothermota</taxon>
        <taxon>Rhodothermia</taxon>
        <taxon>Rhodothermales</taxon>
        <taxon>Salisaetaceae</taxon>
        <taxon>Longimonas</taxon>
    </lineage>
</organism>
<evidence type="ECO:0000256" key="3">
    <source>
        <dbReference type="ARBA" id="ARBA00022801"/>
    </source>
</evidence>
<evidence type="ECO:0000256" key="4">
    <source>
        <dbReference type="ARBA" id="ARBA00023295"/>
    </source>
</evidence>
<sequence>MYTFITTGFSCPRGVSPGLSRPAALLVVVLALGSMTACDKQAPTMSSAEENDEREVDGPAYENPVLGRDFPDPAVLQGPDGTYYAYATETLIDGTFYNIQVATSETLVDWTWEGDAMPTGVDWAEEGRSYWAPHVVYAPEQHRYIMYFSAHHDQKDTKCLATATSENPLGPFQHDGEPLRCGDGFKAIDPMALDDPESGTSYLYWGSHGEPIRAQPLSDSRTEFEDDTEPTAVVHPNPDAPYGGLIEGAWTIYRDSTYYLFYSGDNCCGENAHYAVMVARADNPTGPFITRGEAQGTARSTILTANDTWKAPGHNSVIRDADGTDWMVYHAINRAQPTRPTGTGMRWDRRVMLMDRIVYEEGWPRIENASPSTASPIPATAN</sequence>
<evidence type="ECO:0000256" key="1">
    <source>
        <dbReference type="ARBA" id="ARBA00004834"/>
    </source>
</evidence>
<comment type="pathway">
    <text evidence="1">Glycan metabolism; L-arabinan degradation.</text>
</comment>
<evidence type="ECO:0000256" key="5">
    <source>
        <dbReference type="PIRSR" id="PIRSR606710-1"/>
    </source>
</evidence>
<name>A0A2H3NNY1_9BACT</name>
<comment type="caution">
    <text evidence="8">The sequence shown here is derived from an EMBL/GenBank/DDBJ whole genome shotgun (WGS) entry which is preliminary data.</text>
</comment>
<dbReference type="OrthoDB" id="9801455at2"/>
<evidence type="ECO:0000256" key="2">
    <source>
        <dbReference type="ARBA" id="ARBA00009865"/>
    </source>
</evidence>
<dbReference type="PANTHER" id="PTHR43301:SF3">
    <property type="entry name" value="ARABINAN ENDO-1,5-ALPHA-L-ARABINOSIDASE A-RELATED"/>
    <property type="match status" value="1"/>
</dbReference>